<dbReference type="Proteomes" id="UP000290013">
    <property type="component" value="Chromosome"/>
</dbReference>
<reference evidence="1 2" key="1">
    <citation type="submission" date="2019-02" db="EMBL/GenBank/DDBJ databases">
        <authorList>
            <consortium name="Pathogen Informatics"/>
        </authorList>
    </citation>
    <scope>NUCLEOTIDE SEQUENCE [LARGE SCALE GENOMIC DNA]</scope>
    <source>
        <strain evidence="1 2">3012STDY6944375</strain>
    </source>
</reference>
<gene>
    <name evidence="1" type="ORF">NCTC12078_00319</name>
</gene>
<accession>A0A4V6ID64</accession>
<dbReference type="EMBL" id="LR215974">
    <property type="protein sequence ID" value="VFB02344.1"/>
    <property type="molecule type" value="Genomic_DNA"/>
</dbReference>
<evidence type="ECO:0000313" key="2">
    <source>
        <dbReference type="Proteomes" id="UP000290013"/>
    </source>
</evidence>
<sequence length="34" mass="4072">MVIYKKKDYYQFIDFEIEAGTVLVLLKNLSQFTI</sequence>
<dbReference type="AlphaFoldDB" id="A0A4V6ID64"/>
<evidence type="ECO:0000313" key="1">
    <source>
        <dbReference type="EMBL" id="VFB02344.1"/>
    </source>
</evidence>
<name>A0A4V6ID64_9FLAO</name>
<protein>
    <submittedName>
        <fullName evidence="1">Uncharacterized protein</fullName>
    </submittedName>
</protein>
<proteinExistence type="predicted"/>
<organism evidence="1 2">
    <name type="scientific">Chryseobacterium taihuense</name>
    <dbReference type="NCBI Taxonomy" id="1141221"/>
    <lineage>
        <taxon>Bacteria</taxon>
        <taxon>Pseudomonadati</taxon>
        <taxon>Bacteroidota</taxon>
        <taxon>Flavobacteriia</taxon>
        <taxon>Flavobacteriales</taxon>
        <taxon>Weeksellaceae</taxon>
        <taxon>Chryseobacterium group</taxon>
        <taxon>Chryseobacterium</taxon>
    </lineage>
</organism>
<dbReference type="KEGG" id="ctai:NCTC12078_00319"/>